<keyword evidence="4" id="KW-1185">Reference proteome</keyword>
<proteinExistence type="predicted"/>
<dbReference type="PANTHER" id="PTHR30388:SF6">
    <property type="entry name" value="XANTHINE DEHYDROGENASE SUBUNIT A-RELATED"/>
    <property type="match status" value="1"/>
</dbReference>
<evidence type="ECO:0000313" key="3">
    <source>
        <dbReference type="EMBL" id="TCL73144.1"/>
    </source>
</evidence>
<dbReference type="Proteomes" id="UP000295008">
    <property type="component" value="Unassembled WGS sequence"/>
</dbReference>
<dbReference type="EMBL" id="SLUN01000005">
    <property type="protein sequence ID" value="TCL73144.1"/>
    <property type="molecule type" value="Genomic_DNA"/>
</dbReference>
<reference evidence="3 4" key="1">
    <citation type="submission" date="2019-03" db="EMBL/GenBank/DDBJ databases">
        <title>Genomic Encyclopedia of Type Strains, Phase IV (KMG-IV): sequencing the most valuable type-strain genomes for metagenomic binning, comparative biology and taxonomic classification.</title>
        <authorList>
            <person name="Goeker M."/>
        </authorList>
    </citation>
    <scope>NUCLEOTIDE SEQUENCE [LARGE SCALE GENOMIC DNA]</scope>
    <source>
        <strain evidence="3 4">LX-B</strain>
    </source>
</reference>
<feature type="domain" description="XdhC Rossmann" evidence="2">
    <location>
        <begin position="107"/>
        <end position="247"/>
    </location>
</feature>
<dbReference type="InterPro" id="IPR036291">
    <property type="entry name" value="NAD(P)-bd_dom_sf"/>
</dbReference>
<dbReference type="SUPFAM" id="SSF51735">
    <property type="entry name" value="NAD(P)-binding Rossmann-fold domains"/>
    <property type="match status" value="1"/>
</dbReference>
<dbReference type="AlphaFoldDB" id="A0A4R1S2L9"/>
<dbReference type="Pfam" id="PF13478">
    <property type="entry name" value="XdhC_C"/>
    <property type="match status" value="1"/>
</dbReference>
<sequence>MNLYAEAGQLQERGVPFAMATLIAAQGSTPRNTAKMIVKSDGAIVGTVGGGLAELYVIREAVAAIRESRSKIVEYNLNSEAADGIEMLCGGTITVHIEVVAPKPRIVMIGAGHVGFAVAKLVDLLEYSLVIVDDRAEFANAAKYPMAAEIICDSDFEKALTQIRIDGNTYIVIATKDSDLPAMQKVIRSDAAYIGMIGSKRKVHIVAERLRDEGISGERLQAVYMPVGLDIGSETPEEIAVSILAEIIKVRNGKSGLSLRELAKPGRD</sequence>
<dbReference type="RefSeq" id="WP_165907817.1">
    <property type="nucleotide sequence ID" value="NZ_SLUN01000005.1"/>
</dbReference>
<comment type="caution">
    <text evidence="3">The sequence shown here is derived from an EMBL/GenBank/DDBJ whole genome shotgun (WGS) entry which is preliminary data.</text>
</comment>
<accession>A0A4R1S2L9</accession>
<dbReference type="InterPro" id="IPR052698">
    <property type="entry name" value="MoCofactor_Util/Proc"/>
</dbReference>
<dbReference type="InterPro" id="IPR027051">
    <property type="entry name" value="XdhC_Rossmann_dom"/>
</dbReference>
<dbReference type="Gene3D" id="3.40.50.720">
    <property type="entry name" value="NAD(P)-binding Rossmann-like Domain"/>
    <property type="match status" value="1"/>
</dbReference>
<evidence type="ECO:0000313" key="4">
    <source>
        <dbReference type="Proteomes" id="UP000295008"/>
    </source>
</evidence>
<dbReference type="InterPro" id="IPR003777">
    <property type="entry name" value="XdhC_CoxI"/>
</dbReference>
<organism evidence="3 4">
    <name type="scientific">Hydrogenispora ethanolica</name>
    <dbReference type="NCBI Taxonomy" id="1082276"/>
    <lineage>
        <taxon>Bacteria</taxon>
        <taxon>Bacillati</taxon>
        <taxon>Bacillota</taxon>
        <taxon>Hydrogenispora</taxon>
    </lineage>
</organism>
<evidence type="ECO:0000259" key="1">
    <source>
        <dbReference type="Pfam" id="PF02625"/>
    </source>
</evidence>
<gene>
    <name evidence="3" type="ORF">EDC14_10056</name>
</gene>
<dbReference type="Pfam" id="PF02625">
    <property type="entry name" value="XdhC_CoxI"/>
    <property type="match status" value="1"/>
</dbReference>
<feature type="domain" description="XdhC- CoxI" evidence="1">
    <location>
        <begin position="11"/>
        <end position="75"/>
    </location>
</feature>
<name>A0A4R1S2L9_HYDET</name>
<dbReference type="PANTHER" id="PTHR30388">
    <property type="entry name" value="ALDEHYDE OXIDOREDUCTASE MOLYBDENUM COFACTOR ASSEMBLY PROTEIN"/>
    <property type="match status" value="1"/>
</dbReference>
<evidence type="ECO:0000259" key="2">
    <source>
        <dbReference type="Pfam" id="PF13478"/>
    </source>
</evidence>
<protein>
    <submittedName>
        <fullName evidence="3">Xanthine/CO dehydrogenase XdhC/CoxF family maturation factor</fullName>
    </submittedName>
</protein>